<dbReference type="AlphaFoldDB" id="A0A916DQR0"/>
<keyword evidence="2" id="KW-1185">Reference proteome</keyword>
<dbReference type="EMBL" id="AP026867">
    <property type="protein sequence ID" value="BDS10851.1"/>
    <property type="molecule type" value="Genomic_DNA"/>
</dbReference>
<accession>A0A916DQR0</accession>
<dbReference type="KEGG" id="aup:AsAng_0015610"/>
<sequence length="38" mass="4284">MQILITPIKTQIYLDGILAELKIGFARIPIRANPNHPN</sequence>
<evidence type="ECO:0000313" key="2">
    <source>
        <dbReference type="Proteomes" id="UP001060919"/>
    </source>
</evidence>
<organism evidence="1 2">
    <name type="scientific">Aureispira anguillae</name>
    <dbReference type="NCBI Taxonomy" id="2864201"/>
    <lineage>
        <taxon>Bacteria</taxon>
        <taxon>Pseudomonadati</taxon>
        <taxon>Bacteroidota</taxon>
        <taxon>Saprospiria</taxon>
        <taxon>Saprospirales</taxon>
        <taxon>Saprospiraceae</taxon>
        <taxon>Aureispira</taxon>
    </lineage>
</organism>
<evidence type="ECO:0000313" key="1">
    <source>
        <dbReference type="EMBL" id="BDS10851.1"/>
    </source>
</evidence>
<name>A0A916DQR0_9BACT</name>
<protein>
    <submittedName>
        <fullName evidence="1">Uncharacterized protein</fullName>
    </submittedName>
</protein>
<dbReference type="Proteomes" id="UP001060919">
    <property type="component" value="Chromosome"/>
</dbReference>
<reference evidence="1" key="1">
    <citation type="submission" date="2022-09" db="EMBL/GenBank/DDBJ databases">
        <title>Aureispira anguillicida sp. nov., isolated from Leptocephalus of Japanese eel Anguilla japonica.</title>
        <authorList>
            <person name="Yuasa K."/>
            <person name="Mekata T."/>
            <person name="Ikunari K."/>
        </authorList>
    </citation>
    <scope>NUCLEOTIDE SEQUENCE</scope>
    <source>
        <strain evidence="1">EL160426</strain>
    </source>
</reference>
<proteinExistence type="predicted"/>
<gene>
    <name evidence="1" type="ORF">AsAng_0015610</name>
</gene>